<accession>A0A918Y3H0</accession>
<protein>
    <submittedName>
        <fullName evidence="1">Uncharacterized protein</fullName>
    </submittedName>
</protein>
<proteinExistence type="predicted"/>
<dbReference type="Proteomes" id="UP000608955">
    <property type="component" value="Unassembled WGS sequence"/>
</dbReference>
<name>A0A918Y3H0_9ACTN</name>
<dbReference type="AlphaFoldDB" id="A0A918Y3H0"/>
<gene>
    <name evidence="1" type="ORF">GCM10010508_24660</name>
</gene>
<organism evidence="1 2">
    <name type="scientific">Streptomyces naganishii JCM 4654</name>
    <dbReference type="NCBI Taxonomy" id="1306179"/>
    <lineage>
        <taxon>Bacteria</taxon>
        <taxon>Bacillati</taxon>
        <taxon>Actinomycetota</taxon>
        <taxon>Actinomycetes</taxon>
        <taxon>Kitasatosporales</taxon>
        <taxon>Streptomycetaceae</taxon>
        <taxon>Streptomyces</taxon>
    </lineage>
</organism>
<reference evidence="1" key="1">
    <citation type="journal article" date="2014" name="Int. J. Syst. Evol. Microbiol.">
        <title>Complete genome sequence of Corynebacterium casei LMG S-19264T (=DSM 44701T), isolated from a smear-ripened cheese.</title>
        <authorList>
            <consortium name="US DOE Joint Genome Institute (JGI-PGF)"/>
            <person name="Walter F."/>
            <person name="Albersmeier A."/>
            <person name="Kalinowski J."/>
            <person name="Ruckert C."/>
        </authorList>
    </citation>
    <scope>NUCLEOTIDE SEQUENCE</scope>
    <source>
        <strain evidence="1">JCM 4654</strain>
    </source>
</reference>
<sequence>MRVAALVFTRAVYAAKAWRVVDGRRDLAGACRDPRTRAWPGPARVAAADAFGRT</sequence>
<keyword evidence="2" id="KW-1185">Reference proteome</keyword>
<comment type="caution">
    <text evidence="1">The sequence shown here is derived from an EMBL/GenBank/DDBJ whole genome shotgun (WGS) entry which is preliminary data.</text>
</comment>
<evidence type="ECO:0000313" key="1">
    <source>
        <dbReference type="EMBL" id="GHD88453.1"/>
    </source>
</evidence>
<reference evidence="1" key="2">
    <citation type="submission" date="2020-09" db="EMBL/GenBank/DDBJ databases">
        <authorList>
            <person name="Sun Q."/>
            <person name="Ohkuma M."/>
        </authorList>
    </citation>
    <scope>NUCLEOTIDE SEQUENCE</scope>
    <source>
        <strain evidence="1">JCM 4654</strain>
    </source>
</reference>
<dbReference type="EMBL" id="BMVF01000005">
    <property type="protein sequence ID" value="GHD88453.1"/>
    <property type="molecule type" value="Genomic_DNA"/>
</dbReference>
<evidence type="ECO:0000313" key="2">
    <source>
        <dbReference type="Proteomes" id="UP000608955"/>
    </source>
</evidence>